<feature type="transmembrane region" description="Helical" evidence="1">
    <location>
        <begin position="35"/>
        <end position="52"/>
    </location>
</feature>
<feature type="transmembrane region" description="Helical" evidence="1">
    <location>
        <begin position="142"/>
        <end position="161"/>
    </location>
</feature>
<evidence type="ECO:0008006" key="4">
    <source>
        <dbReference type="Google" id="ProtNLM"/>
    </source>
</evidence>
<keyword evidence="1" id="KW-1133">Transmembrane helix</keyword>
<evidence type="ECO:0000256" key="1">
    <source>
        <dbReference type="SAM" id="Phobius"/>
    </source>
</evidence>
<gene>
    <name evidence="2" type="ORF">HF872_08620</name>
</gene>
<dbReference type="RefSeq" id="WP_075582146.1">
    <property type="nucleotide sequence ID" value="NZ_JABAFG010000013.1"/>
</dbReference>
<dbReference type="EMBL" id="JABAFG010000013">
    <property type="protein sequence ID" value="NME28682.1"/>
    <property type="molecule type" value="Genomic_DNA"/>
</dbReference>
<protein>
    <recommendedName>
        <fullName evidence="4">ECF transporter S component</fullName>
    </recommendedName>
</protein>
<name>A0A848BSK7_9FIRM</name>
<accession>A0A848BSK7</accession>
<feature type="transmembrane region" description="Helical" evidence="1">
    <location>
        <begin position="57"/>
        <end position="74"/>
    </location>
</feature>
<dbReference type="Proteomes" id="UP000591071">
    <property type="component" value="Unassembled WGS sequence"/>
</dbReference>
<keyword evidence="1" id="KW-0812">Transmembrane</keyword>
<feature type="transmembrane region" description="Helical" evidence="1">
    <location>
        <begin position="80"/>
        <end position="99"/>
    </location>
</feature>
<sequence length="164" mass="17883">MQDRWKVSVRLASFLALALVLQSIRLVVPLPGPVNMFFIGSLLNAVMILSIWQTRSYRACIIGLILPMGAFLQGQLPLVFLIPVIGLGNACFMAWVCRFRRSRAALFAGPLVKAGILYGGTNIVLAIVALPDVVGQTLSFMMSWPQIVTGCVGIVLAGIVWRRL</sequence>
<proteinExistence type="predicted"/>
<dbReference type="AlphaFoldDB" id="A0A848BSK7"/>
<organism evidence="2 3">
    <name type="scientific">Megasphaera hexanoica</name>
    <dbReference type="NCBI Taxonomy" id="1675036"/>
    <lineage>
        <taxon>Bacteria</taxon>
        <taxon>Bacillati</taxon>
        <taxon>Bacillota</taxon>
        <taxon>Negativicutes</taxon>
        <taxon>Veillonellales</taxon>
        <taxon>Veillonellaceae</taxon>
        <taxon>Megasphaera</taxon>
    </lineage>
</organism>
<comment type="caution">
    <text evidence="2">The sequence shown here is derived from an EMBL/GenBank/DDBJ whole genome shotgun (WGS) entry which is preliminary data.</text>
</comment>
<feature type="transmembrane region" description="Helical" evidence="1">
    <location>
        <begin position="111"/>
        <end position="130"/>
    </location>
</feature>
<keyword evidence="1" id="KW-0472">Membrane</keyword>
<reference evidence="2 3" key="1">
    <citation type="submission" date="2020-04" db="EMBL/GenBank/DDBJ databases">
        <authorList>
            <person name="Hitch T.C.A."/>
            <person name="Wylensek D."/>
            <person name="Clavel T."/>
        </authorList>
    </citation>
    <scope>NUCLEOTIDE SEQUENCE [LARGE SCALE GENOMIC DNA]</scope>
    <source>
        <strain evidence="2 3">Oil-RF-744-FAT-WT-6-1</strain>
    </source>
</reference>
<evidence type="ECO:0000313" key="3">
    <source>
        <dbReference type="Proteomes" id="UP000591071"/>
    </source>
</evidence>
<evidence type="ECO:0000313" key="2">
    <source>
        <dbReference type="EMBL" id="NME28682.1"/>
    </source>
</evidence>